<evidence type="ECO:0000256" key="9">
    <source>
        <dbReference type="ARBA" id="ARBA00023065"/>
    </source>
</evidence>
<keyword evidence="5" id="KW-0410">Iron transport</keyword>
<evidence type="ECO:0000256" key="7">
    <source>
        <dbReference type="ARBA" id="ARBA00022729"/>
    </source>
</evidence>
<organism evidence="18 19">
    <name type="scientific">Collimonas pratensis</name>
    <dbReference type="NCBI Taxonomy" id="279113"/>
    <lineage>
        <taxon>Bacteria</taxon>
        <taxon>Pseudomonadati</taxon>
        <taxon>Pseudomonadota</taxon>
        <taxon>Betaproteobacteria</taxon>
        <taxon>Burkholderiales</taxon>
        <taxon>Oxalobacteraceae</taxon>
        <taxon>Collimonas</taxon>
    </lineage>
</organism>
<evidence type="ECO:0000256" key="12">
    <source>
        <dbReference type="ARBA" id="ARBA00023170"/>
    </source>
</evidence>
<dbReference type="PANTHER" id="PTHR32552:SF68">
    <property type="entry name" value="FERRICHROME OUTER MEMBRANE TRANSPORTER_PHAGE RECEPTOR"/>
    <property type="match status" value="1"/>
</dbReference>
<keyword evidence="9" id="KW-0406">Ion transport</keyword>
<evidence type="ECO:0000313" key="19">
    <source>
        <dbReference type="Proteomes" id="UP000074561"/>
    </source>
</evidence>
<evidence type="ECO:0000256" key="5">
    <source>
        <dbReference type="ARBA" id="ARBA00022496"/>
    </source>
</evidence>
<keyword evidence="11 14" id="KW-0472">Membrane</keyword>
<dbReference type="SUPFAM" id="SSF56935">
    <property type="entry name" value="Porins"/>
    <property type="match status" value="1"/>
</dbReference>
<feature type="short sequence motif" description="TonB C-terminal box" evidence="15">
    <location>
        <begin position="795"/>
        <end position="812"/>
    </location>
</feature>
<keyword evidence="12 18" id="KW-0675">Receptor</keyword>
<keyword evidence="6 14" id="KW-0812">Transmembrane</keyword>
<evidence type="ECO:0000256" key="8">
    <source>
        <dbReference type="ARBA" id="ARBA00023004"/>
    </source>
</evidence>
<dbReference type="OrthoDB" id="174652at2"/>
<evidence type="ECO:0000256" key="1">
    <source>
        <dbReference type="ARBA" id="ARBA00004571"/>
    </source>
</evidence>
<dbReference type="Gene3D" id="2.170.130.10">
    <property type="entry name" value="TonB-dependent receptor, plug domain"/>
    <property type="match status" value="1"/>
</dbReference>
<dbReference type="SMART" id="SM00965">
    <property type="entry name" value="STN"/>
    <property type="match status" value="1"/>
</dbReference>
<dbReference type="PANTHER" id="PTHR32552">
    <property type="entry name" value="FERRICHROME IRON RECEPTOR-RELATED"/>
    <property type="match status" value="1"/>
</dbReference>
<dbReference type="PATRIC" id="fig|279113.9.peg.1891"/>
<dbReference type="EMBL" id="CP013234">
    <property type="protein sequence ID" value="AMP04277.1"/>
    <property type="molecule type" value="Genomic_DNA"/>
</dbReference>
<dbReference type="CDD" id="cd01347">
    <property type="entry name" value="ligand_gated_channel"/>
    <property type="match status" value="1"/>
</dbReference>
<evidence type="ECO:0000256" key="2">
    <source>
        <dbReference type="ARBA" id="ARBA00009810"/>
    </source>
</evidence>
<dbReference type="AlphaFoldDB" id="A0A127Q2P4"/>
<dbReference type="PROSITE" id="PS52016">
    <property type="entry name" value="TONB_DEPENDENT_REC_3"/>
    <property type="match status" value="1"/>
</dbReference>
<feature type="domain" description="Secretin/TonB short N-terminal" evidence="17">
    <location>
        <begin position="72"/>
        <end position="123"/>
    </location>
</feature>
<protein>
    <submittedName>
        <fullName evidence="18">TonB dependent receptor family protein</fullName>
    </submittedName>
</protein>
<dbReference type="InterPro" id="IPR010917">
    <property type="entry name" value="TonB_rcpt_CS"/>
</dbReference>
<keyword evidence="8" id="KW-0408">Iron</keyword>
<evidence type="ECO:0000256" key="13">
    <source>
        <dbReference type="ARBA" id="ARBA00023237"/>
    </source>
</evidence>
<keyword evidence="13 14" id="KW-0998">Cell outer membrane</keyword>
<keyword evidence="3 14" id="KW-0813">Transport</keyword>
<keyword evidence="10 16" id="KW-0798">TonB box</keyword>
<sequence>MVLQNSRQRILDTSRPLSIAMRLHVACWCLASAGFATPQLACAQAMQLEKNYTIGAGKLSQVLAVFAARAGISLVYDPALVLDKVSPGLSGNHALGDAFARLLSGTGLEAVAKAEGGYALRPKPASPPLLAPQPLSAANAQAAAAGARDDAVLMELVVVPPNEPPAAIWGVAAASSSATRTSTPLAEIPQSVQVVTQDILASQQSQSVLDALHDVSGVNIYNRGVATAVYIRGFLAPARINGLAQGPSLIDDASSPLHTPLAAIDRIEVLKGADSIVANGDMEPGGLVNIITKQPQAEPVRQLTVETGTQGHQRVALDLAGALSEDQVWTHRTILSASRDADAIDRYDSARDLYFAPSLGYRHDGTVAVAGISYQRNLQANEGLGPLGVVDDGLLSNSLGASFDLQQKLGSGWGWQSKGNYMRTRLFSRSYDCDPSGVGRALRTCQPQALESISYGWNLENSLHGSFHTGPLKHTVLAGMALNYSWRAVPMAETGAPMMATLERRSLPEVPAGNLTPAGPSVTLNYNNWFVQDQMAWRRWHFLANLGYTRAWSHSTDPYTAEVTSLHPLSKPVYNIGLSYQLSDKLSLYLNRQKSFVLQAPTAPIRYDGGPPGLYNLPSTDGKSLEAGIKLSMLDERLLLTVSAFRASHAGVLYSDGSDSSSSTLLQAPTISRGVEFDLNGSPLPGWNLTAAYSYTDFSYGLIPGFDVISSLIARHQASFWSSYDLQTPAWRGWGYGVGATARGGYPNNSGDHIGGQVAVDGNLRYANKLWSLTLGVRNLLNRRLYGSFANLEQGIGFEPGRVFVLTGRYNF</sequence>
<reference evidence="18 19" key="1">
    <citation type="submission" date="2015-11" db="EMBL/GenBank/DDBJ databases">
        <title>Exploring the genomic traits of fungus-feeding bacterial genus Collimonas.</title>
        <authorList>
            <person name="Song C."/>
            <person name="Schmidt R."/>
            <person name="de Jager V."/>
            <person name="Krzyzanowska D."/>
            <person name="Jongedijk E."/>
            <person name="Cankar K."/>
            <person name="Beekwilder J."/>
            <person name="van Veen A."/>
            <person name="de Boer W."/>
            <person name="van Veen J.A."/>
            <person name="Garbeva P."/>
        </authorList>
    </citation>
    <scope>NUCLEOTIDE SEQUENCE [LARGE SCALE GENOMIC DNA]</scope>
    <source>
        <strain evidence="18 19">Ter91</strain>
    </source>
</reference>
<evidence type="ECO:0000256" key="14">
    <source>
        <dbReference type="PROSITE-ProRule" id="PRU01360"/>
    </source>
</evidence>
<dbReference type="Gene3D" id="3.55.50.30">
    <property type="match status" value="1"/>
</dbReference>
<comment type="subcellular location">
    <subcellularLocation>
        <location evidence="1 14">Cell outer membrane</location>
        <topology evidence="1 14">Multi-pass membrane protein</topology>
    </subcellularLocation>
</comment>
<dbReference type="PROSITE" id="PS01156">
    <property type="entry name" value="TONB_DEPENDENT_REC_2"/>
    <property type="match status" value="1"/>
</dbReference>
<dbReference type="Pfam" id="PF07715">
    <property type="entry name" value="Plug"/>
    <property type="match status" value="1"/>
</dbReference>
<evidence type="ECO:0000313" key="18">
    <source>
        <dbReference type="EMBL" id="AMP04277.1"/>
    </source>
</evidence>
<dbReference type="InterPro" id="IPR000531">
    <property type="entry name" value="Beta-barrel_TonB"/>
</dbReference>
<dbReference type="RefSeq" id="WP_082792708.1">
    <property type="nucleotide sequence ID" value="NZ_CP013234.1"/>
</dbReference>
<dbReference type="STRING" id="279113.CPter91_1904"/>
<dbReference type="GO" id="GO:0015344">
    <property type="term" value="F:siderophore uptake transmembrane transporter activity"/>
    <property type="evidence" value="ECO:0007669"/>
    <property type="project" value="TreeGrafter"/>
</dbReference>
<dbReference type="InterPro" id="IPR036942">
    <property type="entry name" value="Beta-barrel_TonB_sf"/>
</dbReference>
<name>A0A127Q2P4_9BURK</name>
<dbReference type="InterPro" id="IPR012910">
    <property type="entry name" value="Plug_dom"/>
</dbReference>
<dbReference type="Proteomes" id="UP000074561">
    <property type="component" value="Chromosome"/>
</dbReference>
<evidence type="ECO:0000256" key="10">
    <source>
        <dbReference type="ARBA" id="ARBA00023077"/>
    </source>
</evidence>
<keyword evidence="7" id="KW-0732">Signal</keyword>
<dbReference type="InterPro" id="IPR037066">
    <property type="entry name" value="Plug_dom_sf"/>
</dbReference>
<evidence type="ECO:0000256" key="15">
    <source>
        <dbReference type="PROSITE-ProRule" id="PRU10144"/>
    </source>
</evidence>
<evidence type="ECO:0000256" key="6">
    <source>
        <dbReference type="ARBA" id="ARBA00022692"/>
    </source>
</evidence>
<dbReference type="InterPro" id="IPR039426">
    <property type="entry name" value="TonB-dep_rcpt-like"/>
</dbReference>
<dbReference type="GO" id="GO:0009279">
    <property type="term" value="C:cell outer membrane"/>
    <property type="evidence" value="ECO:0007669"/>
    <property type="project" value="UniProtKB-SubCell"/>
</dbReference>
<evidence type="ECO:0000256" key="4">
    <source>
        <dbReference type="ARBA" id="ARBA00022452"/>
    </source>
</evidence>
<comment type="similarity">
    <text evidence="2 14 16">Belongs to the TonB-dependent receptor family.</text>
</comment>
<evidence type="ECO:0000259" key="17">
    <source>
        <dbReference type="SMART" id="SM00965"/>
    </source>
</evidence>
<gene>
    <name evidence="18" type="ORF">CPter91_1904</name>
</gene>
<dbReference type="InterPro" id="IPR011662">
    <property type="entry name" value="Secretin/TonB_short_N"/>
</dbReference>
<evidence type="ECO:0000256" key="16">
    <source>
        <dbReference type="RuleBase" id="RU003357"/>
    </source>
</evidence>
<evidence type="ECO:0000256" key="3">
    <source>
        <dbReference type="ARBA" id="ARBA00022448"/>
    </source>
</evidence>
<dbReference type="Pfam" id="PF07660">
    <property type="entry name" value="STN"/>
    <property type="match status" value="1"/>
</dbReference>
<evidence type="ECO:0000256" key="11">
    <source>
        <dbReference type="ARBA" id="ARBA00023136"/>
    </source>
</evidence>
<dbReference type="Gene3D" id="2.40.170.20">
    <property type="entry name" value="TonB-dependent receptor, beta-barrel domain"/>
    <property type="match status" value="1"/>
</dbReference>
<proteinExistence type="inferred from homology"/>
<keyword evidence="4 14" id="KW-1134">Transmembrane beta strand</keyword>
<accession>A0A127Q2P4</accession>
<dbReference type="KEGG" id="cpra:CPter91_1904"/>
<dbReference type="Pfam" id="PF00593">
    <property type="entry name" value="TonB_dep_Rec_b-barrel"/>
    <property type="match status" value="1"/>
</dbReference>